<proteinExistence type="predicted"/>
<keyword evidence="4" id="KW-1185">Reference proteome</keyword>
<dbReference type="InterPro" id="IPR013087">
    <property type="entry name" value="Znf_C2H2_type"/>
</dbReference>
<feature type="domain" description="C2H2-type" evidence="2">
    <location>
        <begin position="56"/>
        <end position="85"/>
    </location>
</feature>
<keyword evidence="1" id="KW-0479">Metal-binding</keyword>
<gene>
    <name evidence="3" type="ORF">BDV95DRAFT_121220</name>
</gene>
<organism evidence="3 4">
    <name type="scientific">Massariosphaeria phaeospora</name>
    <dbReference type="NCBI Taxonomy" id="100035"/>
    <lineage>
        <taxon>Eukaryota</taxon>
        <taxon>Fungi</taxon>
        <taxon>Dikarya</taxon>
        <taxon>Ascomycota</taxon>
        <taxon>Pezizomycotina</taxon>
        <taxon>Dothideomycetes</taxon>
        <taxon>Pleosporomycetidae</taxon>
        <taxon>Pleosporales</taxon>
        <taxon>Pleosporales incertae sedis</taxon>
        <taxon>Massariosphaeria</taxon>
    </lineage>
</organism>
<accession>A0A7C8M6G2</accession>
<keyword evidence="1" id="KW-0863">Zinc-finger</keyword>
<dbReference type="GO" id="GO:0008270">
    <property type="term" value="F:zinc ion binding"/>
    <property type="evidence" value="ECO:0007669"/>
    <property type="project" value="UniProtKB-KW"/>
</dbReference>
<dbReference type="SUPFAM" id="SSF49599">
    <property type="entry name" value="TRAF domain-like"/>
    <property type="match status" value="1"/>
</dbReference>
<reference evidence="3 4" key="1">
    <citation type="submission" date="2020-01" db="EMBL/GenBank/DDBJ databases">
        <authorList>
            <consortium name="DOE Joint Genome Institute"/>
            <person name="Haridas S."/>
            <person name="Albert R."/>
            <person name="Binder M."/>
            <person name="Bloem J."/>
            <person name="Labutti K."/>
            <person name="Salamov A."/>
            <person name="Andreopoulos B."/>
            <person name="Baker S.E."/>
            <person name="Barry K."/>
            <person name="Bills G."/>
            <person name="Bluhm B.H."/>
            <person name="Cannon C."/>
            <person name="Castanera R."/>
            <person name="Culley D.E."/>
            <person name="Daum C."/>
            <person name="Ezra D."/>
            <person name="Gonzalez J.B."/>
            <person name="Henrissat B."/>
            <person name="Kuo A."/>
            <person name="Liang C."/>
            <person name="Lipzen A."/>
            <person name="Lutzoni F."/>
            <person name="Magnuson J."/>
            <person name="Mondo S."/>
            <person name="Nolan M."/>
            <person name="Ohm R."/>
            <person name="Pangilinan J."/>
            <person name="Park H.-J.H."/>
            <person name="Ramirez L."/>
            <person name="Alfaro M."/>
            <person name="Sun H."/>
            <person name="Tritt A."/>
            <person name="Yoshinaga Y."/>
            <person name="Zwiers L.-H.L."/>
            <person name="Turgeon B.G."/>
            <person name="Goodwin S.B."/>
            <person name="Spatafora J.W."/>
            <person name="Crous P.W."/>
            <person name="Grigoriev I.V."/>
        </authorList>
    </citation>
    <scope>NUCLEOTIDE SEQUENCE [LARGE SCALE GENOMIC DNA]</scope>
    <source>
        <strain evidence="3 4">CBS 611.86</strain>
    </source>
</reference>
<dbReference type="PROSITE" id="PS00028">
    <property type="entry name" value="ZINC_FINGER_C2H2_1"/>
    <property type="match status" value="1"/>
</dbReference>
<sequence length="128" mass="14523">MEDVAWDILPLLPLEQNRAVLCPNSQYGCLQYFPTYSAANAHDVNYCDYRLKDGIFSCPWGGCDRTFSSRKLLHHHHSDHPGGEYLCRRGCGKSWPNEYLLVNHEDGCVGKVIGSTRLLVGSEYRQGF</sequence>
<evidence type="ECO:0000256" key="1">
    <source>
        <dbReference type="PROSITE-ProRule" id="PRU00042"/>
    </source>
</evidence>
<name>A0A7C8M6G2_9PLEO</name>
<dbReference type="PROSITE" id="PS50157">
    <property type="entry name" value="ZINC_FINGER_C2H2_2"/>
    <property type="match status" value="1"/>
</dbReference>
<dbReference type="EMBL" id="JAADJZ010000018">
    <property type="protein sequence ID" value="KAF2868715.1"/>
    <property type="molecule type" value="Genomic_DNA"/>
</dbReference>
<evidence type="ECO:0000313" key="3">
    <source>
        <dbReference type="EMBL" id="KAF2868715.1"/>
    </source>
</evidence>
<comment type="caution">
    <text evidence="3">The sequence shown here is derived from an EMBL/GenBank/DDBJ whole genome shotgun (WGS) entry which is preliminary data.</text>
</comment>
<keyword evidence="1" id="KW-0862">Zinc</keyword>
<protein>
    <recommendedName>
        <fullName evidence="2">C2H2-type domain-containing protein</fullName>
    </recommendedName>
</protein>
<dbReference type="Gene3D" id="3.30.160.60">
    <property type="entry name" value="Classic Zinc Finger"/>
    <property type="match status" value="1"/>
</dbReference>
<evidence type="ECO:0000259" key="2">
    <source>
        <dbReference type="PROSITE" id="PS50157"/>
    </source>
</evidence>
<dbReference type="AlphaFoldDB" id="A0A7C8M6G2"/>
<evidence type="ECO:0000313" key="4">
    <source>
        <dbReference type="Proteomes" id="UP000481861"/>
    </source>
</evidence>
<dbReference type="Proteomes" id="UP000481861">
    <property type="component" value="Unassembled WGS sequence"/>
</dbReference>